<dbReference type="CDD" id="cd08771">
    <property type="entry name" value="DLP_1"/>
    <property type="match status" value="1"/>
</dbReference>
<dbReference type="InterPro" id="IPR000375">
    <property type="entry name" value="Dynamin_stalk"/>
</dbReference>
<dbReference type="Pfam" id="PF02212">
    <property type="entry name" value="GED"/>
    <property type="match status" value="1"/>
</dbReference>
<feature type="domain" description="GED" evidence="4">
    <location>
        <begin position="612"/>
        <end position="703"/>
    </location>
</feature>
<dbReference type="InterPro" id="IPR022812">
    <property type="entry name" value="Dynamin"/>
</dbReference>
<dbReference type="Pfam" id="PF01031">
    <property type="entry name" value="Dynamin_M"/>
    <property type="match status" value="1"/>
</dbReference>
<dbReference type="Pfam" id="PF00350">
    <property type="entry name" value="Dynamin_N"/>
    <property type="match status" value="1"/>
</dbReference>
<dbReference type="PANTHER" id="PTHR11566:SF149">
    <property type="entry name" value="GTPASE, PUTATIVE (AFU_ORTHOLOGUE AFUA_6G11890)-RELATED"/>
    <property type="match status" value="1"/>
</dbReference>
<dbReference type="PANTHER" id="PTHR11566">
    <property type="entry name" value="DYNAMIN"/>
    <property type="match status" value="1"/>
</dbReference>
<dbReference type="PROSITE" id="PS51388">
    <property type="entry name" value="GED"/>
    <property type="match status" value="1"/>
</dbReference>
<proteinExistence type="predicted"/>
<dbReference type="SMART" id="SM00053">
    <property type="entry name" value="DYNc"/>
    <property type="match status" value="1"/>
</dbReference>
<accession>A0ABR3WPE4</accession>
<evidence type="ECO:0000259" key="5">
    <source>
        <dbReference type="PROSITE" id="PS51718"/>
    </source>
</evidence>
<sequence>MSHTKEDDALRQLQQQQSKLLDKIDELRVIGIGGLVELPQLIVCGDQSAGKSSVLEAISRARFPTNDSFCTRFATEVILRRSPSPKTKISIEPGPLRTDISERVRLQSFSNEGFSNGDDLPALIEKAKEHMGIAGSGSLELSNDVLKVELSGPDKPELTLVDLPGLHYSISPDQASQASKIARSLTEKYMSNSRSIILAVVSAKTDYHLQEALNIAKRFDPKRERTFGIITQPDVLEADSKAEDTCLRFIKNPSVHLELGWHCVRNRSAETREISDEMRDEREKEFFNQGRWTSLPRQCVGIDSLRRRLSSVLLGHLRRDLPGLIADIQDEVSDREQKLSKLGPSRSTLQQQRSFILNISTNFERIITQALNGTYADDFFGGLDDGKNADDFRRLRAVIRQLNEFFAEAMAIRGCRREIIDSSLSFPKEQCDLGNPYMDGWKPSRVLREVLQEEIIDQARKNRGIEFPGSANQLLVANLFRDQSTPWEGLGREHMLKAWELARYFVLLVLQHLTDDYTYTILVNSVFGPKFEKLKENLLNKLNELTAYRKRDCPLPVGNSFLARVQKARSDRQLMLLKAKLLENQSGTQSFTMESIEKAAAELESSRGEFAAADIVDQMQAYYDTAVMTFVDNVATLGIENCLLDPLQRIFTSQSVNNMGDDQIQELAAEPSFISDERARLTKELERLQAALQTLSIFDTQNPFPGRPILFSRSTSQQLTTKKGGTETPMVKEPAKVPSNGTSFLSSLDNTKQKTSGSIFGPTNTNTNALTSPSRSAGSTSAALPPVSGSLFGEKPSIFGSRSVTATINTPPSTSKPSNVAAPPLPAQHGNGSENRTVPILTSGATKSIFGSPGPPSTKDFNGKA</sequence>
<keyword evidence="1" id="KW-0547">Nucleotide-binding</keyword>
<dbReference type="SUPFAM" id="SSF52540">
    <property type="entry name" value="P-loop containing nucleoside triphosphate hydrolases"/>
    <property type="match status" value="1"/>
</dbReference>
<organism evidence="6 7">
    <name type="scientific">Paecilomyces lecythidis</name>
    <dbReference type="NCBI Taxonomy" id="3004212"/>
    <lineage>
        <taxon>Eukaryota</taxon>
        <taxon>Fungi</taxon>
        <taxon>Dikarya</taxon>
        <taxon>Ascomycota</taxon>
        <taxon>Pezizomycotina</taxon>
        <taxon>Eurotiomycetes</taxon>
        <taxon>Eurotiomycetidae</taxon>
        <taxon>Eurotiales</taxon>
        <taxon>Thermoascaceae</taxon>
        <taxon>Paecilomyces</taxon>
    </lineage>
</organism>
<evidence type="ECO:0008006" key="8">
    <source>
        <dbReference type="Google" id="ProtNLM"/>
    </source>
</evidence>
<dbReference type="InterPro" id="IPR027417">
    <property type="entry name" value="P-loop_NTPase"/>
</dbReference>
<dbReference type="Proteomes" id="UP001583193">
    <property type="component" value="Unassembled WGS sequence"/>
</dbReference>
<keyword evidence="2" id="KW-0342">GTP-binding</keyword>
<reference evidence="6 7" key="1">
    <citation type="journal article" date="2024" name="IMA Fungus">
        <title>IMA Genome - F19 : A genome assembly and annotation guide to empower mycologists, including annotated draft genome sequences of Ceratocystis pirilliformis, Diaporthe australafricana, Fusarium ophioides, Paecilomyces lecythidis, and Sporothrix stenoceras.</title>
        <authorList>
            <person name="Aylward J."/>
            <person name="Wilson A.M."/>
            <person name="Visagie C.M."/>
            <person name="Spraker J."/>
            <person name="Barnes I."/>
            <person name="Buitendag C."/>
            <person name="Ceriani C."/>
            <person name="Del Mar Angel L."/>
            <person name="du Plessis D."/>
            <person name="Fuchs T."/>
            <person name="Gasser K."/>
            <person name="Kramer D."/>
            <person name="Li W."/>
            <person name="Munsamy K."/>
            <person name="Piso A."/>
            <person name="Price J.L."/>
            <person name="Sonnekus B."/>
            <person name="Thomas C."/>
            <person name="van der Nest A."/>
            <person name="van Dijk A."/>
            <person name="van Heerden A."/>
            <person name="van Vuuren N."/>
            <person name="Yilmaz N."/>
            <person name="Duong T.A."/>
            <person name="van der Merwe N.A."/>
            <person name="Wingfield M.J."/>
            <person name="Wingfield B.D."/>
        </authorList>
    </citation>
    <scope>NUCLEOTIDE SEQUENCE [LARGE SCALE GENOMIC DNA]</scope>
    <source>
        <strain evidence="6 7">CMW 18167</strain>
    </source>
</reference>
<dbReference type="InterPro" id="IPR030381">
    <property type="entry name" value="G_DYNAMIN_dom"/>
</dbReference>
<evidence type="ECO:0000313" key="6">
    <source>
        <dbReference type="EMBL" id="KAL1865403.1"/>
    </source>
</evidence>
<comment type="caution">
    <text evidence="6">The sequence shown here is derived from an EMBL/GenBank/DDBJ whole genome shotgun (WGS) entry which is preliminary data.</text>
</comment>
<dbReference type="Gene3D" id="3.40.50.300">
    <property type="entry name" value="P-loop containing nucleotide triphosphate hydrolases"/>
    <property type="match status" value="1"/>
</dbReference>
<evidence type="ECO:0000256" key="3">
    <source>
        <dbReference type="SAM" id="MobiDB-lite"/>
    </source>
</evidence>
<evidence type="ECO:0000259" key="4">
    <source>
        <dbReference type="PROSITE" id="PS51388"/>
    </source>
</evidence>
<dbReference type="InterPro" id="IPR045063">
    <property type="entry name" value="Dynamin_N"/>
</dbReference>
<feature type="region of interest" description="Disordered" evidence="3">
    <location>
        <begin position="804"/>
        <end position="865"/>
    </location>
</feature>
<dbReference type="InterPro" id="IPR001401">
    <property type="entry name" value="Dynamin_GTPase"/>
</dbReference>
<keyword evidence="7" id="KW-1185">Reference proteome</keyword>
<gene>
    <name evidence="6" type="ORF">Plec18167_009450</name>
</gene>
<feature type="compositionally biased region" description="Polar residues" evidence="3">
    <location>
        <begin position="739"/>
        <end position="782"/>
    </location>
</feature>
<feature type="domain" description="Dynamin-type G" evidence="5">
    <location>
        <begin position="35"/>
        <end position="322"/>
    </location>
</feature>
<feature type="compositionally biased region" description="Polar residues" evidence="3">
    <location>
        <begin position="712"/>
        <end position="723"/>
    </location>
</feature>
<dbReference type="InterPro" id="IPR020850">
    <property type="entry name" value="GED_dom"/>
</dbReference>
<feature type="compositionally biased region" description="Polar residues" evidence="3">
    <location>
        <begin position="804"/>
        <end position="818"/>
    </location>
</feature>
<evidence type="ECO:0000256" key="2">
    <source>
        <dbReference type="ARBA" id="ARBA00023134"/>
    </source>
</evidence>
<evidence type="ECO:0000313" key="7">
    <source>
        <dbReference type="Proteomes" id="UP001583193"/>
    </source>
</evidence>
<dbReference type="PROSITE" id="PS51718">
    <property type="entry name" value="G_DYNAMIN_2"/>
    <property type="match status" value="1"/>
</dbReference>
<evidence type="ECO:0000256" key="1">
    <source>
        <dbReference type="ARBA" id="ARBA00022741"/>
    </source>
</evidence>
<dbReference type="PRINTS" id="PR00195">
    <property type="entry name" value="DYNAMIN"/>
</dbReference>
<dbReference type="EMBL" id="JAVDPF010000061">
    <property type="protein sequence ID" value="KAL1865403.1"/>
    <property type="molecule type" value="Genomic_DNA"/>
</dbReference>
<dbReference type="InterPro" id="IPR003130">
    <property type="entry name" value="GED"/>
</dbReference>
<protein>
    <recommendedName>
        <fullName evidence="8">Dynamin family protein</fullName>
    </recommendedName>
</protein>
<feature type="region of interest" description="Disordered" evidence="3">
    <location>
        <begin position="708"/>
        <end position="788"/>
    </location>
</feature>
<name>A0ABR3WPE4_9EURO</name>